<dbReference type="GeneID" id="20315764"/>
<dbReference type="EMBL" id="KL596635">
    <property type="protein sequence ID" value="KER32351.1"/>
    <property type="molecule type" value="Genomic_DNA"/>
</dbReference>
<keyword evidence="2" id="KW-1185">Reference proteome</keyword>
<evidence type="ECO:0000313" key="1">
    <source>
        <dbReference type="EMBL" id="KER32351.1"/>
    </source>
</evidence>
<proteinExistence type="predicted"/>
<gene>
    <name evidence="1" type="ORF">T265_01576</name>
</gene>
<dbReference type="KEGG" id="ovi:T265_01576"/>
<organism evidence="1 2">
    <name type="scientific">Opisthorchis viverrini</name>
    <name type="common">Southeast Asian liver fluke</name>
    <dbReference type="NCBI Taxonomy" id="6198"/>
    <lineage>
        <taxon>Eukaryota</taxon>
        <taxon>Metazoa</taxon>
        <taxon>Spiralia</taxon>
        <taxon>Lophotrochozoa</taxon>
        <taxon>Platyhelminthes</taxon>
        <taxon>Trematoda</taxon>
        <taxon>Digenea</taxon>
        <taxon>Opisthorchiida</taxon>
        <taxon>Opisthorchiata</taxon>
        <taxon>Opisthorchiidae</taxon>
        <taxon>Opisthorchis</taxon>
    </lineage>
</organism>
<name>A0A074ZZ44_OPIVI</name>
<dbReference type="RefSeq" id="XP_009163899.1">
    <property type="nucleotide sequence ID" value="XM_009165635.1"/>
</dbReference>
<dbReference type="CTD" id="20315764"/>
<protein>
    <submittedName>
        <fullName evidence="1">Uncharacterized protein</fullName>
    </submittedName>
</protein>
<accession>A0A074ZZ44</accession>
<reference evidence="1 2" key="1">
    <citation type="submission" date="2013-11" db="EMBL/GenBank/DDBJ databases">
        <title>Opisthorchis viverrini - life in the bile duct.</title>
        <authorList>
            <person name="Young N.D."/>
            <person name="Nagarajan N."/>
            <person name="Lin S.J."/>
            <person name="Korhonen P.K."/>
            <person name="Jex A.R."/>
            <person name="Hall R.S."/>
            <person name="Safavi-Hemami H."/>
            <person name="Kaewkong W."/>
            <person name="Bertrand D."/>
            <person name="Gao S."/>
            <person name="Seet Q."/>
            <person name="Wongkham S."/>
            <person name="Teh B.T."/>
            <person name="Wongkham C."/>
            <person name="Intapan P.M."/>
            <person name="Maleewong W."/>
            <person name="Yang X."/>
            <person name="Hu M."/>
            <person name="Wang Z."/>
            <person name="Hofmann A."/>
            <person name="Sternberg P.W."/>
            <person name="Tan P."/>
            <person name="Wang J."/>
            <person name="Gasser R.B."/>
        </authorList>
    </citation>
    <scope>NUCLEOTIDE SEQUENCE [LARGE SCALE GENOMIC DNA]</scope>
</reference>
<dbReference type="AlphaFoldDB" id="A0A074ZZ44"/>
<sequence>MLYRILDNSYLIEDSIERNDTRWMSKTSELVCLRSHLDYLLSDKLLNTQRQAKSESESTIHAASLQLDAKLSQGLQMSLLTDKPKRYVPVILSL</sequence>
<evidence type="ECO:0000313" key="2">
    <source>
        <dbReference type="Proteomes" id="UP000054324"/>
    </source>
</evidence>
<dbReference type="Proteomes" id="UP000054324">
    <property type="component" value="Unassembled WGS sequence"/>
</dbReference>